<keyword evidence="1" id="KW-0812">Transmembrane</keyword>
<feature type="transmembrane region" description="Helical" evidence="1">
    <location>
        <begin position="346"/>
        <end position="363"/>
    </location>
</feature>
<dbReference type="OrthoDB" id="2972222at2"/>
<gene>
    <name evidence="2" type="ORF">DFR56_103284</name>
</gene>
<comment type="caution">
    <text evidence="2">The sequence shown here is derived from an EMBL/GenBank/DDBJ whole genome shotgun (WGS) entry which is preliminary data.</text>
</comment>
<evidence type="ECO:0000313" key="2">
    <source>
        <dbReference type="EMBL" id="PXW88778.1"/>
    </source>
</evidence>
<reference evidence="2 3" key="1">
    <citation type="submission" date="2018-05" db="EMBL/GenBank/DDBJ databases">
        <title>Genomic Encyclopedia of Type Strains, Phase IV (KMG-IV): sequencing the most valuable type-strain genomes for metagenomic binning, comparative biology and taxonomic classification.</title>
        <authorList>
            <person name="Goeker M."/>
        </authorList>
    </citation>
    <scope>NUCLEOTIDE SEQUENCE [LARGE SCALE GENOMIC DNA]</scope>
    <source>
        <strain evidence="2 3">DSM 28556</strain>
    </source>
</reference>
<feature type="transmembrane region" description="Helical" evidence="1">
    <location>
        <begin position="445"/>
        <end position="467"/>
    </location>
</feature>
<proteinExistence type="predicted"/>
<accession>A0A2V3W6K8</accession>
<keyword evidence="1" id="KW-1133">Transmembrane helix</keyword>
<evidence type="ECO:0000313" key="3">
    <source>
        <dbReference type="Proteomes" id="UP000247978"/>
    </source>
</evidence>
<sequence>MSIIENFNEFNYSMNFKTKLELLNMQNVIEVFLNTKHEKDLINIEIYDYSLADTVYNESNIDSFDFTSLSTNIDEDSEEFRLKVTIKKNNFSIYSAEKFLEHIDELEFKHILNNFNTFTKTPPESLYIAEAKNQFHSTLFSDAKSKINREKYISQMGDAVNAFGFPSHSLLPNDFDLNYKDLSGENYDTIRIFKFLKQLQGLLSLFYLSDFIELEKNKITLKINNTYTLRSHFDFGELSFSSFKVIDELYKVYRWVYENENNENIQDKLELARIQLAKNISFEDNCFHIETENIMSNLQSMYKIYLKENVDKYIEATNKVAEIISDMTFRQNEITSSFTNSLKTNSTLLIGFFISLVVYNNLAAGETSIFNESNFLLVILFTIISGVSLALSHRQVNRNLDRSIGYYNKQKEIYQHLFSKDDIKKLFSIDYIDTLEKNVKTDRNLYTTVWILELITIFSASYIATYYPSFFMSVIKLISKLFS</sequence>
<dbReference type="EMBL" id="QJJQ01000003">
    <property type="protein sequence ID" value="PXW88778.1"/>
    <property type="molecule type" value="Genomic_DNA"/>
</dbReference>
<evidence type="ECO:0000256" key="1">
    <source>
        <dbReference type="SAM" id="Phobius"/>
    </source>
</evidence>
<name>A0A2V3W6K8_9BACI</name>
<keyword evidence="3" id="KW-1185">Reference proteome</keyword>
<protein>
    <submittedName>
        <fullName evidence="2">Uncharacterized protein</fullName>
    </submittedName>
</protein>
<dbReference type="RefSeq" id="WP_110394605.1">
    <property type="nucleotide sequence ID" value="NZ_JBHUHB010000001.1"/>
</dbReference>
<feature type="transmembrane region" description="Helical" evidence="1">
    <location>
        <begin position="375"/>
        <end position="392"/>
    </location>
</feature>
<keyword evidence="1" id="KW-0472">Membrane</keyword>
<organism evidence="2 3">
    <name type="scientific">Pseudogracilibacillus auburnensis</name>
    <dbReference type="NCBI Taxonomy" id="1494959"/>
    <lineage>
        <taxon>Bacteria</taxon>
        <taxon>Bacillati</taxon>
        <taxon>Bacillota</taxon>
        <taxon>Bacilli</taxon>
        <taxon>Bacillales</taxon>
        <taxon>Bacillaceae</taxon>
        <taxon>Pseudogracilibacillus</taxon>
    </lineage>
</organism>
<dbReference type="Proteomes" id="UP000247978">
    <property type="component" value="Unassembled WGS sequence"/>
</dbReference>
<dbReference type="AlphaFoldDB" id="A0A2V3W6K8"/>